<keyword evidence="6" id="KW-1185">Reference proteome</keyword>
<protein>
    <recommendedName>
        <fullName evidence="7">DEAD-box helicase OB fold domain-containing protein</fullName>
    </recommendedName>
</protein>
<gene>
    <name evidence="5" type="ORF">PCOR1329_LOCUS85574</name>
</gene>
<name>A0ABN9YG24_9DINO</name>
<sequence>MGRRAGGSDGVRLALGAEDGDALADRGALLKALLCAALYPQVVVVEQAEPAALGGKAGKSGKAGKMGGGGAPKFTIREDDKAQPVTVMLHPSSVNARETKFESKYLVYAEKVRTTQVYVRDCAPVSAYALMLFGGALSSDRRRRNRDGGAASAPAGYQAYEKDGNAPAKVGGRAVSGQKEASGESILSIDSWIKFSVPKRIEELVFEVRDQLDGLLQHKIANPRLELSRTGKGILDAVKALLASTPPK</sequence>
<keyword evidence="2" id="KW-0547">Nucleotide-binding</keyword>
<dbReference type="Pfam" id="PF07717">
    <property type="entry name" value="OB_NTP_bind"/>
    <property type="match status" value="1"/>
</dbReference>
<dbReference type="Proteomes" id="UP001189429">
    <property type="component" value="Unassembled WGS sequence"/>
</dbReference>
<evidence type="ECO:0000313" key="6">
    <source>
        <dbReference type="Proteomes" id="UP001189429"/>
    </source>
</evidence>
<comment type="caution">
    <text evidence="5">The sequence shown here is derived from an EMBL/GenBank/DDBJ whole genome shotgun (WGS) entry which is preliminary data.</text>
</comment>
<keyword evidence="2" id="KW-0347">Helicase</keyword>
<reference evidence="5" key="1">
    <citation type="submission" date="2023-10" db="EMBL/GenBank/DDBJ databases">
        <authorList>
            <person name="Chen Y."/>
            <person name="Shah S."/>
            <person name="Dougan E. K."/>
            <person name="Thang M."/>
            <person name="Chan C."/>
        </authorList>
    </citation>
    <scope>NUCLEOTIDE SEQUENCE [LARGE SCALE GENOMIC DNA]</scope>
</reference>
<keyword evidence="2" id="KW-0067">ATP-binding</keyword>
<evidence type="ECO:0000256" key="1">
    <source>
        <dbReference type="ARBA" id="ARBA00022801"/>
    </source>
</evidence>
<evidence type="ECO:0000313" key="5">
    <source>
        <dbReference type="EMBL" id="CAK0911821.1"/>
    </source>
</evidence>
<evidence type="ECO:0008006" key="7">
    <source>
        <dbReference type="Google" id="ProtNLM"/>
    </source>
</evidence>
<dbReference type="Pfam" id="PF26026">
    <property type="entry name" value="RNA_hel_CTD"/>
    <property type="match status" value="1"/>
</dbReference>
<keyword evidence="1" id="KW-0378">Hydrolase</keyword>
<evidence type="ECO:0000259" key="3">
    <source>
        <dbReference type="Pfam" id="PF07717"/>
    </source>
</evidence>
<accession>A0ABN9YG24</accession>
<proteinExistence type="predicted"/>
<evidence type="ECO:0000256" key="2">
    <source>
        <dbReference type="ARBA" id="ARBA00022806"/>
    </source>
</evidence>
<evidence type="ECO:0000259" key="4">
    <source>
        <dbReference type="Pfam" id="PF26026"/>
    </source>
</evidence>
<dbReference type="InterPro" id="IPR011709">
    <property type="entry name" value="DEAD-box_helicase_OB_fold"/>
</dbReference>
<feature type="domain" description="DEAD-box helicase OB fold" evidence="3">
    <location>
        <begin position="30"/>
        <end position="136"/>
    </location>
</feature>
<feature type="domain" description="RNA helicase C-terminal" evidence="4">
    <location>
        <begin position="186"/>
        <end position="243"/>
    </location>
</feature>
<dbReference type="InterPro" id="IPR059023">
    <property type="entry name" value="RNA_hel_CTD"/>
</dbReference>
<dbReference type="EMBL" id="CAUYUJ010022648">
    <property type="protein sequence ID" value="CAK0911821.1"/>
    <property type="molecule type" value="Genomic_DNA"/>
</dbReference>
<organism evidence="5 6">
    <name type="scientific">Prorocentrum cordatum</name>
    <dbReference type="NCBI Taxonomy" id="2364126"/>
    <lineage>
        <taxon>Eukaryota</taxon>
        <taxon>Sar</taxon>
        <taxon>Alveolata</taxon>
        <taxon>Dinophyceae</taxon>
        <taxon>Prorocentrales</taxon>
        <taxon>Prorocentraceae</taxon>
        <taxon>Prorocentrum</taxon>
    </lineage>
</organism>